<dbReference type="eggNOG" id="COG1249">
    <property type="taxonomic scope" value="Bacteria"/>
</dbReference>
<keyword evidence="19" id="KW-1185">Reference proteome</keyword>
<dbReference type="GO" id="GO:0034599">
    <property type="term" value="P:cellular response to oxidative stress"/>
    <property type="evidence" value="ECO:0007669"/>
    <property type="project" value="TreeGrafter"/>
</dbReference>
<evidence type="ECO:0000256" key="14">
    <source>
        <dbReference type="RuleBase" id="RU365040"/>
    </source>
</evidence>
<gene>
    <name evidence="18" type="ORF">A176_004729</name>
</gene>
<feature type="domain" description="Pyridine nucleotide-disulphide oxidoreductase dimerisation" evidence="16">
    <location>
        <begin position="339"/>
        <end position="447"/>
    </location>
</feature>
<name>A0A0H4XHT9_9BACT</name>
<feature type="domain" description="FAD/NAD(P)-binding" evidence="17">
    <location>
        <begin position="7"/>
        <end position="319"/>
    </location>
</feature>
<dbReference type="PROSITE" id="PS00076">
    <property type="entry name" value="PYRIDINE_REDOX_1"/>
    <property type="match status" value="1"/>
</dbReference>
<dbReference type="PIRSF" id="PIRSF000350">
    <property type="entry name" value="Mercury_reductase_MerA"/>
    <property type="match status" value="1"/>
</dbReference>
<keyword evidence="11" id="KW-0547">Nucleotide-binding</keyword>
<feature type="binding site" evidence="11">
    <location>
        <position position="52"/>
    </location>
    <ligand>
        <name>FAD</name>
        <dbReference type="ChEBI" id="CHEBI:57692"/>
    </ligand>
</feature>
<evidence type="ECO:0000313" key="18">
    <source>
        <dbReference type="EMBL" id="AKQ67817.1"/>
    </source>
</evidence>
<evidence type="ECO:0000256" key="11">
    <source>
        <dbReference type="PIRSR" id="PIRSR000350-3"/>
    </source>
</evidence>
<keyword evidence="6 13" id="KW-0560">Oxidoreductase</keyword>
<evidence type="ECO:0000256" key="7">
    <source>
        <dbReference type="ARBA" id="ARBA00023157"/>
    </source>
</evidence>
<evidence type="ECO:0000256" key="15">
    <source>
        <dbReference type="SAM" id="MobiDB-lite"/>
    </source>
</evidence>
<comment type="function">
    <text evidence="14">Catalyzes the reduction of glutathione disulfide (GSSG) to reduced glutathione (GSH).</text>
</comment>
<evidence type="ECO:0000259" key="17">
    <source>
        <dbReference type="Pfam" id="PF07992"/>
    </source>
</evidence>
<dbReference type="Proteomes" id="UP000009026">
    <property type="component" value="Chromosome"/>
</dbReference>
<dbReference type="STRING" id="1297742.A176_004729"/>
<feature type="binding site" evidence="11">
    <location>
        <position position="304"/>
    </location>
    <ligand>
        <name>FAD</name>
        <dbReference type="ChEBI" id="CHEBI:57692"/>
    </ligand>
</feature>
<dbReference type="InterPro" id="IPR004099">
    <property type="entry name" value="Pyr_nucl-diS_OxRdtase_dimer"/>
</dbReference>
<evidence type="ECO:0000256" key="4">
    <source>
        <dbReference type="ARBA" id="ARBA00022827"/>
    </source>
</evidence>
<accession>A0A0H4XHT9</accession>
<feature type="active site" description="Proton acceptor" evidence="10">
    <location>
        <position position="437"/>
    </location>
</feature>
<comment type="cofactor">
    <cofactor evidence="11">
        <name>FAD</name>
        <dbReference type="ChEBI" id="CHEBI:57692"/>
    </cofactor>
    <text evidence="11">Binds 1 FAD per subunit.</text>
</comment>
<evidence type="ECO:0000256" key="5">
    <source>
        <dbReference type="ARBA" id="ARBA00022857"/>
    </source>
</evidence>
<reference evidence="18 19" key="1">
    <citation type="journal article" date="2016" name="PLoS ONE">
        <title>Complete Genome Sequence and Comparative Genomics of a Novel Myxobacterium Myxococcus hansupus.</title>
        <authorList>
            <person name="Sharma G."/>
            <person name="Narwani T."/>
            <person name="Subramanian S."/>
        </authorList>
    </citation>
    <scope>NUCLEOTIDE SEQUENCE [LARGE SCALE GENOMIC DNA]</scope>
    <source>
        <strain evidence="19">mixupus</strain>
    </source>
</reference>
<evidence type="ECO:0000256" key="13">
    <source>
        <dbReference type="RuleBase" id="RU003691"/>
    </source>
</evidence>
<dbReference type="AlphaFoldDB" id="A0A0H4XHT9"/>
<dbReference type="InterPro" id="IPR023753">
    <property type="entry name" value="FAD/NAD-binding_dom"/>
</dbReference>
<evidence type="ECO:0000256" key="8">
    <source>
        <dbReference type="ARBA" id="ARBA00023284"/>
    </source>
</evidence>
<dbReference type="NCBIfam" id="NF004776">
    <property type="entry name" value="PRK06116.1"/>
    <property type="match status" value="1"/>
</dbReference>
<keyword evidence="5 14" id="KW-0521">NADP</keyword>
<dbReference type="FunFam" id="3.50.50.60:FF:000051">
    <property type="entry name" value="Glutathione reductase"/>
    <property type="match status" value="1"/>
</dbReference>
<feature type="binding site" evidence="11">
    <location>
        <position position="263"/>
    </location>
    <ligand>
        <name>NAD(+)</name>
        <dbReference type="ChEBI" id="CHEBI:57540"/>
    </ligand>
</feature>
<keyword evidence="11" id="KW-0520">NAD</keyword>
<dbReference type="Gene3D" id="3.50.50.60">
    <property type="entry name" value="FAD/NAD(P)-binding domain"/>
    <property type="match status" value="2"/>
</dbReference>
<evidence type="ECO:0000256" key="6">
    <source>
        <dbReference type="ARBA" id="ARBA00023002"/>
    </source>
</evidence>
<dbReference type="GO" id="GO:0050660">
    <property type="term" value="F:flavin adenine dinucleotide binding"/>
    <property type="evidence" value="ECO:0007669"/>
    <property type="project" value="InterPro"/>
</dbReference>
<dbReference type="InterPro" id="IPR046952">
    <property type="entry name" value="GSHR/TRXR-like"/>
</dbReference>
<feature type="region of interest" description="Disordered" evidence="15">
    <location>
        <begin position="450"/>
        <end position="472"/>
    </location>
</feature>
<keyword evidence="7" id="KW-1015">Disulfide bond</keyword>
<protein>
    <recommendedName>
        <fullName evidence="14">Glutathione reductase</fullName>
        <shortName evidence="14">GRase</shortName>
        <ecNumber evidence="14">1.8.1.7</ecNumber>
    </recommendedName>
</protein>
<dbReference type="InterPro" id="IPR012999">
    <property type="entry name" value="Pyr_OxRdtase_I_AS"/>
</dbReference>
<evidence type="ECO:0000256" key="1">
    <source>
        <dbReference type="ARBA" id="ARBA00007532"/>
    </source>
</evidence>
<dbReference type="PANTHER" id="PTHR42737">
    <property type="entry name" value="GLUTATHIONE REDUCTASE"/>
    <property type="match status" value="1"/>
</dbReference>
<dbReference type="GO" id="GO:0004362">
    <property type="term" value="F:glutathione-disulfide reductase (NADPH) activity"/>
    <property type="evidence" value="ECO:0007669"/>
    <property type="project" value="UniProtKB-EC"/>
</dbReference>
<dbReference type="RefSeq" id="WP_002637200.1">
    <property type="nucleotide sequence ID" value="NZ_CP012109.1"/>
</dbReference>
<feature type="binding site" evidence="11">
    <location>
        <begin position="175"/>
        <end position="182"/>
    </location>
    <ligand>
        <name>NAD(+)</name>
        <dbReference type="ChEBI" id="CHEBI:57540"/>
    </ligand>
</feature>
<feature type="disulfide bond" description="Redox-active" evidence="12">
    <location>
        <begin position="43"/>
        <end position="48"/>
    </location>
</feature>
<dbReference type="PRINTS" id="PR00411">
    <property type="entry name" value="PNDRDTASEI"/>
</dbReference>
<comment type="subunit">
    <text evidence="2">Homodimer.</text>
</comment>
<keyword evidence="4 11" id="KW-0274">FAD</keyword>
<dbReference type="NCBIfam" id="TIGR01424">
    <property type="entry name" value="gluta_reduc_2"/>
    <property type="match status" value="1"/>
</dbReference>
<dbReference type="InterPro" id="IPR036188">
    <property type="entry name" value="FAD/NAD-bd_sf"/>
</dbReference>
<dbReference type="InterPro" id="IPR001100">
    <property type="entry name" value="Pyr_nuc-diS_OxRdtase"/>
</dbReference>
<dbReference type="PATRIC" id="fig|1297742.4.peg.4776"/>
<dbReference type="Gene3D" id="3.30.390.30">
    <property type="match status" value="1"/>
</dbReference>
<evidence type="ECO:0000313" key="19">
    <source>
        <dbReference type="Proteomes" id="UP000009026"/>
    </source>
</evidence>
<dbReference type="SUPFAM" id="SSF51905">
    <property type="entry name" value="FAD/NAD(P)-binding domain"/>
    <property type="match status" value="1"/>
</dbReference>
<dbReference type="OrthoDB" id="9786429at2"/>
<organism evidence="18 19">
    <name type="scientific">Pseudomyxococcus hansupus</name>
    <dbReference type="NCBI Taxonomy" id="1297742"/>
    <lineage>
        <taxon>Bacteria</taxon>
        <taxon>Pseudomonadati</taxon>
        <taxon>Myxococcota</taxon>
        <taxon>Myxococcia</taxon>
        <taxon>Myxococcales</taxon>
        <taxon>Cystobacterineae</taxon>
        <taxon>Myxococcaceae</taxon>
        <taxon>Pseudomyxococcus</taxon>
    </lineage>
</organism>
<evidence type="ECO:0000256" key="9">
    <source>
        <dbReference type="ARBA" id="ARBA00049142"/>
    </source>
</evidence>
<feature type="binding site" evidence="11">
    <location>
        <position position="115"/>
    </location>
    <ligand>
        <name>FAD</name>
        <dbReference type="ChEBI" id="CHEBI:57692"/>
    </ligand>
</feature>
<sequence length="472" mass="50898">MARYDFDVFTLGGGSGGVAASRRAGAHGARVALCEDRDLGGTCVHRGCVPKKLLVYGAHFREEFQDAEGYGWTLQEPVFTWRKLLAAKDKELDRLGGVYARLLRDSGVTVVEGRGRVVDAHTVEVAGKQYTAERILIATGSRPYLPQDITGIEHAITSDDALSFAELPKRLAIVGAGYIGVELAGIFHGLGSHVTMLIRGASVLGGFDEDVRSFLTEEMRKKGIELMTDTFIRDIEKREDGGVSLLTGGGETVEADAVLFATGRIPNTAQLGLEEAGVVLDARGAVVVDEWSRSSVESIYAVGDVTDRINLTPVAIAEGRALAETLFNDNPMQMDHTNVPSAVFSQPPVASVGLTELEAKERLGKLDIYVTSFRPMKHTLSGRNERTMMKVVVERESNRVVGCHMVGADAPEIIQGLAVAVKCGVTKKQLDATVGIHPTAAEEFVTLRDKRPDPDERLAAELGHDAAVPPRR</sequence>
<evidence type="ECO:0000259" key="16">
    <source>
        <dbReference type="Pfam" id="PF02852"/>
    </source>
</evidence>
<dbReference type="PRINTS" id="PR00368">
    <property type="entry name" value="FADPNR"/>
</dbReference>
<dbReference type="GO" id="GO:0050661">
    <property type="term" value="F:NADP binding"/>
    <property type="evidence" value="ECO:0007669"/>
    <property type="project" value="InterPro"/>
</dbReference>
<evidence type="ECO:0000256" key="2">
    <source>
        <dbReference type="ARBA" id="ARBA00011738"/>
    </source>
</evidence>
<dbReference type="Pfam" id="PF02852">
    <property type="entry name" value="Pyr_redox_dim"/>
    <property type="match status" value="1"/>
</dbReference>
<dbReference type="GO" id="GO:0006749">
    <property type="term" value="P:glutathione metabolic process"/>
    <property type="evidence" value="ECO:0007669"/>
    <property type="project" value="InterPro"/>
</dbReference>
<dbReference type="PANTHER" id="PTHR42737:SF2">
    <property type="entry name" value="GLUTATHIONE REDUCTASE"/>
    <property type="match status" value="1"/>
</dbReference>
<feature type="binding site" evidence="11">
    <location>
        <begin position="139"/>
        <end position="141"/>
    </location>
    <ligand>
        <name>FAD</name>
        <dbReference type="ChEBI" id="CHEBI:57692"/>
    </ligand>
</feature>
<keyword evidence="8 13" id="KW-0676">Redox-active center</keyword>
<evidence type="ECO:0000256" key="3">
    <source>
        <dbReference type="ARBA" id="ARBA00022630"/>
    </source>
</evidence>
<dbReference type="EC" id="1.8.1.7" evidence="14"/>
<dbReference type="Pfam" id="PF07992">
    <property type="entry name" value="Pyr_redox_2"/>
    <property type="match status" value="1"/>
</dbReference>
<comment type="catalytic activity">
    <reaction evidence="9 14">
        <text>2 glutathione + NADP(+) = glutathione disulfide + NADPH + H(+)</text>
        <dbReference type="Rhea" id="RHEA:11740"/>
        <dbReference type="ChEBI" id="CHEBI:15378"/>
        <dbReference type="ChEBI" id="CHEBI:57783"/>
        <dbReference type="ChEBI" id="CHEBI:57925"/>
        <dbReference type="ChEBI" id="CHEBI:58297"/>
        <dbReference type="ChEBI" id="CHEBI:58349"/>
        <dbReference type="EC" id="1.8.1.7"/>
    </reaction>
</comment>
<dbReference type="KEGG" id="mym:A176_004729"/>
<proteinExistence type="inferred from homology"/>
<feature type="compositionally biased region" description="Basic and acidic residues" evidence="15">
    <location>
        <begin position="450"/>
        <end position="464"/>
    </location>
</feature>
<dbReference type="EMBL" id="CP012109">
    <property type="protein sequence ID" value="AKQ67817.1"/>
    <property type="molecule type" value="Genomic_DNA"/>
</dbReference>
<dbReference type="InterPro" id="IPR006324">
    <property type="entry name" value="GSHR"/>
</dbReference>
<dbReference type="GO" id="GO:0045454">
    <property type="term" value="P:cell redox homeostasis"/>
    <property type="evidence" value="ECO:0007669"/>
    <property type="project" value="InterPro"/>
</dbReference>
<evidence type="ECO:0000256" key="12">
    <source>
        <dbReference type="PIRSR" id="PIRSR000350-4"/>
    </source>
</evidence>
<evidence type="ECO:0000256" key="10">
    <source>
        <dbReference type="PIRSR" id="PIRSR000350-2"/>
    </source>
</evidence>
<dbReference type="InterPro" id="IPR016156">
    <property type="entry name" value="FAD/NAD-linked_Rdtase_dimer_sf"/>
</dbReference>
<dbReference type="SUPFAM" id="SSF55424">
    <property type="entry name" value="FAD/NAD-linked reductases, dimerisation (C-terminal) domain"/>
    <property type="match status" value="1"/>
</dbReference>
<dbReference type="GO" id="GO:0005829">
    <property type="term" value="C:cytosol"/>
    <property type="evidence" value="ECO:0007669"/>
    <property type="project" value="TreeGrafter"/>
</dbReference>
<comment type="similarity">
    <text evidence="1 13">Belongs to the class-I pyridine nucleotide-disulfide oxidoreductase family.</text>
</comment>
<keyword evidence="3 13" id="KW-0285">Flavoprotein</keyword>